<organism evidence="1 2">
    <name type="scientific">Vitis rotundifolia</name>
    <name type="common">Muscadine grape</name>
    <dbReference type="NCBI Taxonomy" id="103349"/>
    <lineage>
        <taxon>Eukaryota</taxon>
        <taxon>Viridiplantae</taxon>
        <taxon>Streptophyta</taxon>
        <taxon>Embryophyta</taxon>
        <taxon>Tracheophyta</taxon>
        <taxon>Spermatophyta</taxon>
        <taxon>Magnoliopsida</taxon>
        <taxon>eudicotyledons</taxon>
        <taxon>Gunneridae</taxon>
        <taxon>Pentapetalae</taxon>
        <taxon>rosids</taxon>
        <taxon>Vitales</taxon>
        <taxon>Vitaceae</taxon>
        <taxon>Viteae</taxon>
        <taxon>Vitis</taxon>
    </lineage>
</organism>
<accession>A0AA38YK22</accession>
<proteinExistence type="predicted"/>
<dbReference type="AlphaFoldDB" id="A0AA38YK22"/>
<keyword evidence="2" id="KW-1185">Reference proteome</keyword>
<dbReference type="EMBL" id="JARBHA010000019">
    <property type="protein sequence ID" value="KAJ9671855.1"/>
    <property type="molecule type" value="Genomic_DNA"/>
</dbReference>
<protein>
    <submittedName>
        <fullName evidence="1">Uncharacterized protein</fullName>
    </submittedName>
</protein>
<sequence>MDALTTLVIFLFYLISILRICSAVDTKTVNQLIRDGQTIT</sequence>
<evidence type="ECO:0000313" key="2">
    <source>
        <dbReference type="Proteomes" id="UP001168098"/>
    </source>
</evidence>
<gene>
    <name evidence="1" type="ORF">PVL29_025514</name>
</gene>
<evidence type="ECO:0000313" key="1">
    <source>
        <dbReference type="EMBL" id="KAJ9671855.1"/>
    </source>
</evidence>
<reference evidence="1 2" key="1">
    <citation type="journal article" date="2023" name="BMC Biotechnol.">
        <title>Vitis rotundifolia cv Carlos genome sequencing.</title>
        <authorList>
            <person name="Huff M."/>
            <person name="Hulse-Kemp A."/>
            <person name="Scheffler B."/>
            <person name="Youngblood R."/>
            <person name="Simpson S."/>
            <person name="Babiker E."/>
            <person name="Staton M."/>
        </authorList>
    </citation>
    <scope>NUCLEOTIDE SEQUENCE [LARGE SCALE GENOMIC DNA]</scope>
    <source>
        <tissue evidence="1">Leaf</tissue>
    </source>
</reference>
<dbReference type="Proteomes" id="UP001168098">
    <property type="component" value="Unassembled WGS sequence"/>
</dbReference>
<name>A0AA38YK22_VITRO</name>
<comment type="caution">
    <text evidence="1">The sequence shown here is derived from an EMBL/GenBank/DDBJ whole genome shotgun (WGS) entry which is preliminary data.</text>
</comment>